<evidence type="ECO:0000256" key="1">
    <source>
        <dbReference type="SAM" id="SignalP"/>
    </source>
</evidence>
<reference evidence="2 3" key="1">
    <citation type="submission" date="2017-06" db="EMBL/GenBank/DDBJ databases">
        <authorList>
            <person name="Kim H.J."/>
            <person name="Triplett B.A."/>
        </authorList>
    </citation>
    <scope>NUCLEOTIDE SEQUENCE [LARGE SCALE GENOMIC DNA]</scope>
    <source>
        <strain evidence="2 3">CGMCC 4.2132</strain>
    </source>
</reference>
<accession>A0A239BKI9</accession>
<name>A0A239BKI9_9ACTN</name>
<evidence type="ECO:0000313" key="3">
    <source>
        <dbReference type="Proteomes" id="UP000198282"/>
    </source>
</evidence>
<dbReference type="RefSeq" id="WP_089205959.1">
    <property type="nucleotide sequence ID" value="NZ_FZOD01000003.1"/>
</dbReference>
<gene>
    <name evidence="2" type="ORF">SAMN05216276_1003273</name>
</gene>
<protein>
    <submittedName>
        <fullName evidence="2">Uncharacterized protein</fullName>
    </submittedName>
</protein>
<sequence>MHRSVRRLLGSAATVAVAASLSLTVADGTSASVTSSAIPQFTMPKVYGTRFQAASHHDFTKGILRSRDDGILRGWVRSYNKGTAEYTPVRWVSGKQEEDGFFAGPEKGDVSGYRSPVSSKAVLYSTTGCKISGTRVTADERGLGTTRCSTQGLTAHLEAGYRAAMITVYRGQIVKIQEISTP</sequence>
<organism evidence="2 3">
    <name type="scientific">Streptosporangium subroseum</name>
    <dbReference type="NCBI Taxonomy" id="106412"/>
    <lineage>
        <taxon>Bacteria</taxon>
        <taxon>Bacillati</taxon>
        <taxon>Actinomycetota</taxon>
        <taxon>Actinomycetes</taxon>
        <taxon>Streptosporangiales</taxon>
        <taxon>Streptosporangiaceae</taxon>
        <taxon>Streptosporangium</taxon>
    </lineage>
</organism>
<feature type="chain" id="PRO_5038448167" evidence="1">
    <location>
        <begin position="19"/>
        <end position="182"/>
    </location>
</feature>
<dbReference type="EMBL" id="FZOD01000003">
    <property type="protein sequence ID" value="SNS08132.1"/>
    <property type="molecule type" value="Genomic_DNA"/>
</dbReference>
<keyword evidence="3" id="KW-1185">Reference proteome</keyword>
<dbReference type="Proteomes" id="UP000198282">
    <property type="component" value="Unassembled WGS sequence"/>
</dbReference>
<feature type="signal peptide" evidence="1">
    <location>
        <begin position="1"/>
        <end position="18"/>
    </location>
</feature>
<evidence type="ECO:0000313" key="2">
    <source>
        <dbReference type="EMBL" id="SNS08132.1"/>
    </source>
</evidence>
<keyword evidence="1" id="KW-0732">Signal</keyword>
<dbReference type="AlphaFoldDB" id="A0A239BKI9"/>
<dbReference type="OrthoDB" id="3544275at2"/>
<proteinExistence type="predicted"/>